<evidence type="ECO:0000313" key="1">
    <source>
        <dbReference type="EMBL" id="KAF5328873.1"/>
    </source>
</evidence>
<evidence type="ECO:0000313" key="2">
    <source>
        <dbReference type="Proteomes" id="UP000567179"/>
    </source>
</evidence>
<sequence>MNTPNPSPHFISSEDQITVKDSGWTGSPSPQPLFQYLATDVSTQLINSGRPRTCAALDAELASVTAIIEGLQVLQVFKRKLRNRCMPILTLPPEILSQIFIAGFNDYATYDFEEPRSTALPLDFGQVCTFWRTVLQNTPQLWNVVHCHVWKPENSHIQAAVLLQWLNRSKSLPLTLKISFKNEDDWISRSSPSAIIDTFLQFSDRWQNVNIILPISWYGRLRLAPFSSLEVLHLRPPGPVKYFGKMLRGFSRAPKLAIISYDTFFLRYLDLPWMNLTSATIGGPSIDEALEFVARCPDLTCLHLIDPTVDQGTFPVALRTHFFLKHLSFSIRQSADDIISPNTIIDLLKTPFLQSIMITLPSTDNDSPLPSITRLVMRSKCQLLTHVTVHGPHLDEEEIIYFLGESQPVLRVVN</sequence>
<gene>
    <name evidence="1" type="ORF">D9619_011456</name>
</gene>
<dbReference type="OrthoDB" id="3139566at2759"/>
<protein>
    <recommendedName>
        <fullName evidence="3">F-box domain-containing protein</fullName>
    </recommendedName>
</protein>
<name>A0A8H5FA72_9AGAR</name>
<keyword evidence="2" id="KW-1185">Reference proteome</keyword>
<organism evidence="1 2">
    <name type="scientific">Psilocybe cf. subviscida</name>
    <dbReference type="NCBI Taxonomy" id="2480587"/>
    <lineage>
        <taxon>Eukaryota</taxon>
        <taxon>Fungi</taxon>
        <taxon>Dikarya</taxon>
        <taxon>Basidiomycota</taxon>
        <taxon>Agaricomycotina</taxon>
        <taxon>Agaricomycetes</taxon>
        <taxon>Agaricomycetidae</taxon>
        <taxon>Agaricales</taxon>
        <taxon>Agaricineae</taxon>
        <taxon>Strophariaceae</taxon>
        <taxon>Psilocybe</taxon>
    </lineage>
</organism>
<reference evidence="1 2" key="1">
    <citation type="journal article" date="2020" name="ISME J.">
        <title>Uncovering the hidden diversity of litter-decomposition mechanisms in mushroom-forming fungi.</title>
        <authorList>
            <person name="Floudas D."/>
            <person name="Bentzer J."/>
            <person name="Ahren D."/>
            <person name="Johansson T."/>
            <person name="Persson P."/>
            <person name="Tunlid A."/>
        </authorList>
    </citation>
    <scope>NUCLEOTIDE SEQUENCE [LARGE SCALE GENOMIC DNA]</scope>
    <source>
        <strain evidence="1 2">CBS 101986</strain>
    </source>
</reference>
<comment type="caution">
    <text evidence="1">The sequence shown here is derived from an EMBL/GenBank/DDBJ whole genome shotgun (WGS) entry which is preliminary data.</text>
</comment>
<evidence type="ECO:0008006" key="3">
    <source>
        <dbReference type="Google" id="ProtNLM"/>
    </source>
</evidence>
<accession>A0A8H5FA72</accession>
<dbReference type="EMBL" id="JAACJJ010000003">
    <property type="protein sequence ID" value="KAF5328873.1"/>
    <property type="molecule type" value="Genomic_DNA"/>
</dbReference>
<proteinExistence type="predicted"/>
<dbReference type="AlphaFoldDB" id="A0A8H5FA72"/>
<dbReference type="Proteomes" id="UP000567179">
    <property type="component" value="Unassembled WGS sequence"/>
</dbReference>